<dbReference type="InterPro" id="IPR035906">
    <property type="entry name" value="MetI-like_sf"/>
</dbReference>
<evidence type="ECO:0000256" key="4">
    <source>
        <dbReference type="ARBA" id="ARBA00022692"/>
    </source>
</evidence>
<accession>A0ABT3DPV0</accession>
<sequence length="286" mass="31836">MVRVIGYGCIGLFALCCLLPFVLILSSSFTSEKAIMESGFALWPKEFSTFAYEIVFRNPRLIIGSYVVTMGITIVGTAIGLFIVAMTGYALQRADFLYRNKISFYIYFTTLFSGGLVPFYLLITQYLDLKDNYLAVLLPGLLSPFLIIMMKAFTKSIPHEITESAKMDGAGDFTIFLKLILPMSTPALATIGLFIALGYWNEWYNAMLFLSPNMEYRPLQLFLYNVITSADFIRNSAAASNVAPQEIPLESMKMATAVVATGPVILFYPFVQRFFIQGITIGAVKG</sequence>
<feature type="domain" description="ABC transmembrane type-1" evidence="8">
    <location>
        <begin position="66"/>
        <end position="271"/>
    </location>
</feature>
<evidence type="ECO:0000256" key="5">
    <source>
        <dbReference type="ARBA" id="ARBA00022989"/>
    </source>
</evidence>
<feature type="transmembrane region" description="Helical" evidence="7">
    <location>
        <begin position="104"/>
        <end position="127"/>
    </location>
</feature>
<evidence type="ECO:0000256" key="2">
    <source>
        <dbReference type="ARBA" id="ARBA00022448"/>
    </source>
</evidence>
<keyword evidence="4 7" id="KW-0812">Transmembrane</keyword>
<dbReference type="RefSeq" id="WP_078435367.1">
    <property type="nucleotide sequence ID" value="NZ_JAMAWP010000003.1"/>
</dbReference>
<reference evidence="9 10" key="1">
    <citation type="submission" date="2022-10" db="EMBL/GenBank/DDBJ databases">
        <title>Draft genome assembly of moderately radiation resistant bacterium Metabacillus halosaccharovorans.</title>
        <authorList>
            <person name="Pal S."/>
            <person name="Gopinathan A."/>
        </authorList>
    </citation>
    <scope>NUCLEOTIDE SEQUENCE [LARGE SCALE GENOMIC DNA]</scope>
    <source>
        <strain evidence="9 10">VITHBRA001</strain>
    </source>
</reference>
<organism evidence="9 10">
    <name type="scientific">Metabacillus halosaccharovorans</name>
    <dbReference type="NCBI Taxonomy" id="930124"/>
    <lineage>
        <taxon>Bacteria</taxon>
        <taxon>Bacillati</taxon>
        <taxon>Bacillota</taxon>
        <taxon>Bacilli</taxon>
        <taxon>Bacillales</taxon>
        <taxon>Bacillaceae</taxon>
        <taxon>Metabacillus</taxon>
    </lineage>
</organism>
<dbReference type="Gene3D" id="1.10.3720.10">
    <property type="entry name" value="MetI-like"/>
    <property type="match status" value="1"/>
</dbReference>
<protein>
    <submittedName>
        <fullName evidence="9">Carbohydrate ABC transporter permease</fullName>
    </submittedName>
</protein>
<evidence type="ECO:0000256" key="7">
    <source>
        <dbReference type="RuleBase" id="RU363032"/>
    </source>
</evidence>
<keyword evidence="6 7" id="KW-0472">Membrane</keyword>
<name>A0ABT3DPV0_9BACI</name>
<evidence type="ECO:0000256" key="3">
    <source>
        <dbReference type="ARBA" id="ARBA00022475"/>
    </source>
</evidence>
<keyword evidence="5 7" id="KW-1133">Transmembrane helix</keyword>
<dbReference type="PROSITE" id="PS50928">
    <property type="entry name" value="ABC_TM1"/>
    <property type="match status" value="1"/>
</dbReference>
<dbReference type="EMBL" id="JAOYEY010000051">
    <property type="protein sequence ID" value="MCV9888576.1"/>
    <property type="molecule type" value="Genomic_DNA"/>
</dbReference>
<keyword evidence="3" id="KW-1003">Cell membrane</keyword>
<keyword evidence="2 7" id="KW-0813">Transport</keyword>
<dbReference type="CDD" id="cd06261">
    <property type="entry name" value="TM_PBP2"/>
    <property type="match status" value="1"/>
</dbReference>
<dbReference type="SUPFAM" id="SSF161098">
    <property type="entry name" value="MetI-like"/>
    <property type="match status" value="1"/>
</dbReference>
<dbReference type="InterPro" id="IPR000515">
    <property type="entry name" value="MetI-like"/>
</dbReference>
<comment type="caution">
    <text evidence="9">The sequence shown here is derived from an EMBL/GenBank/DDBJ whole genome shotgun (WGS) entry which is preliminary data.</text>
</comment>
<feature type="transmembrane region" description="Helical" evidence="7">
    <location>
        <begin position="133"/>
        <end position="154"/>
    </location>
</feature>
<proteinExistence type="inferred from homology"/>
<dbReference type="Proteomes" id="UP001526147">
    <property type="component" value="Unassembled WGS sequence"/>
</dbReference>
<evidence type="ECO:0000259" key="8">
    <source>
        <dbReference type="PROSITE" id="PS50928"/>
    </source>
</evidence>
<dbReference type="PANTHER" id="PTHR43744">
    <property type="entry name" value="ABC TRANSPORTER PERMEASE PROTEIN MG189-RELATED-RELATED"/>
    <property type="match status" value="1"/>
</dbReference>
<comment type="similarity">
    <text evidence="7">Belongs to the binding-protein-dependent transport system permease family.</text>
</comment>
<feature type="transmembrane region" description="Helical" evidence="7">
    <location>
        <begin position="175"/>
        <end position="200"/>
    </location>
</feature>
<dbReference type="Pfam" id="PF00528">
    <property type="entry name" value="BPD_transp_1"/>
    <property type="match status" value="1"/>
</dbReference>
<gene>
    <name evidence="9" type="ORF">OIH86_23270</name>
</gene>
<keyword evidence="10" id="KW-1185">Reference proteome</keyword>
<dbReference type="PANTHER" id="PTHR43744:SF9">
    <property type="entry name" value="POLYGALACTURONAN_RHAMNOGALACTURONAN TRANSPORT SYSTEM PERMEASE PROTEIN YTCP"/>
    <property type="match status" value="1"/>
</dbReference>
<comment type="subcellular location">
    <subcellularLocation>
        <location evidence="1 7">Cell membrane</location>
        <topology evidence="1 7">Multi-pass membrane protein</topology>
    </subcellularLocation>
</comment>
<evidence type="ECO:0000256" key="1">
    <source>
        <dbReference type="ARBA" id="ARBA00004651"/>
    </source>
</evidence>
<evidence type="ECO:0000256" key="6">
    <source>
        <dbReference type="ARBA" id="ARBA00023136"/>
    </source>
</evidence>
<evidence type="ECO:0000313" key="9">
    <source>
        <dbReference type="EMBL" id="MCV9888576.1"/>
    </source>
</evidence>
<feature type="transmembrane region" description="Helical" evidence="7">
    <location>
        <begin position="66"/>
        <end position="92"/>
    </location>
</feature>
<evidence type="ECO:0000313" key="10">
    <source>
        <dbReference type="Proteomes" id="UP001526147"/>
    </source>
</evidence>
<feature type="transmembrane region" description="Helical" evidence="7">
    <location>
        <begin position="254"/>
        <end position="271"/>
    </location>
</feature>